<dbReference type="InterPro" id="IPR044730">
    <property type="entry name" value="RNase_H-like_dom_plant"/>
</dbReference>
<accession>A0A7J6GHI6</accession>
<comment type="caution">
    <text evidence="2">The sequence shown here is derived from an EMBL/GenBank/DDBJ whole genome shotgun (WGS) entry which is preliminary data.</text>
</comment>
<dbReference type="InterPro" id="IPR012337">
    <property type="entry name" value="RNaseH-like_sf"/>
</dbReference>
<feature type="domain" description="RNase H type-1" evidence="1">
    <location>
        <begin position="135"/>
        <end position="242"/>
    </location>
</feature>
<dbReference type="InterPro" id="IPR036397">
    <property type="entry name" value="RNaseH_sf"/>
</dbReference>
<dbReference type="AlphaFoldDB" id="A0A7J6GHI6"/>
<dbReference type="CDD" id="cd06222">
    <property type="entry name" value="RNase_H_like"/>
    <property type="match status" value="1"/>
</dbReference>
<evidence type="ECO:0000313" key="3">
    <source>
        <dbReference type="Proteomes" id="UP000583929"/>
    </source>
</evidence>
<keyword evidence="3" id="KW-1185">Reference proteome</keyword>
<evidence type="ECO:0000313" key="2">
    <source>
        <dbReference type="EMBL" id="KAF4382384.1"/>
    </source>
</evidence>
<dbReference type="PANTHER" id="PTHR47074">
    <property type="entry name" value="BNAC02G40300D PROTEIN"/>
    <property type="match status" value="1"/>
</dbReference>
<gene>
    <name evidence="2" type="ORF">G4B88_011336</name>
</gene>
<sequence>MVIGSVKELIEGFRIANFGFSVIDKVLAGVLRVIRSGFLGLIPAPSNTEFPQFAAYLCSSLWHARNQLFHQGIAPSPSAIIEKVLAALNDYNREFERSRASDGDPLLESWRNAQPAPKMVNFFVDAAVRGDLVFIAVVALNGEGDFLDAVTAKVKCASPFEAECWALCHAFSLCLQMNCVDANFFSDCLSLVSAVRGSTIPSWKLTNLFLHLFSCLNFDAKCCVFWIPRKDNSLAHNVAAWAASHNIFRSLCVGDVALLVATLD</sequence>
<organism evidence="2 3">
    <name type="scientific">Cannabis sativa</name>
    <name type="common">Hemp</name>
    <name type="synonym">Marijuana</name>
    <dbReference type="NCBI Taxonomy" id="3483"/>
    <lineage>
        <taxon>Eukaryota</taxon>
        <taxon>Viridiplantae</taxon>
        <taxon>Streptophyta</taxon>
        <taxon>Embryophyta</taxon>
        <taxon>Tracheophyta</taxon>
        <taxon>Spermatophyta</taxon>
        <taxon>Magnoliopsida</taxon>
        <taxon>eudicotyledons</taxon>
        <taxon>Gunneridae</taxon>
        <taxon>Pentapetalae</taxon>
        <taxon>rosids</taxon>
        <taxon>fabids</taxon>
        <taxon>Rosales</taxon>
        <taxon>Cannabaceae</taxon>
        <taxon>Cannabis</taxon>
    </lineage>
</organism>
<evidence type="ECO:0000259" key="1">
    <source>
        <dbReference type="Pfam" id="PF13456"/>
    </source>
</evidence>
<dbReference type="Proteomes" id="UP000583929">
    <property type="component" value="Unassembled WGS sequence"/>
</dbReference>
<dbReference type="EMBL" id="JAATIQ010000101">
    <property type="protein sequence ID" value="KAF4382384.1"/>
    <property type="molecule type" value="Genomic_DNA"/>
</dbReference>
<protein>
    <recommendedName>
        <fullName evidence="1">RNase H type-1 domain-containing protein</fullName>
    </recommendedName>
</protein>
<dbReference type="PANTHER" id="PTHR47074:SF73">
    <property type="entry name" value="OS04G0448401 PROTEIN"/>
    <property type="match status" value="1"/>
</dbReference>
<proteinExistence type="predicted"/>
<name>A0A7J6GHI6_CANSA</name>
<dbReference type="Pfam" id="PF13456">
    <property type="entry name" value="RVT_3"/>
    <property type="match status" value="1"/>
</dbReference>
<dbReference type="Gene3D" id="3.30.420.10">
    <property type="entry name" value="Ribonuclease H-like superfamily/Ribonuclease H"/>
    <property type="match status" value="1"/>
</dbReference>
<dbReference type="InterPro" id="IPR052929">
    <property type="entry name" value="RNase_H-like_EbsB-rel"/>
</dbReference>
<dbReference type="GO" id="GO:0003676">
    <property type="term" value="F:nucleic acid binding"/>
    <property type="evidence" value="ECO:0007669"/>
    <property type="project" value="InterPro"/>
</dbReference>
<dbReference type="GO" id="GO:0004523">
    <property type="term" value="F:RNA-DNA hybrid ribonuclease activity"/>
    <property type="evidence" value="ECO:0007669"/>
    <property type="project" value="InterPro"/>
</dbReference>
<dbReference type="InterPro" id="IPR002156">
    <property type="entry name" value="RNaseH_domain"/>
</dbReference>
<reference evidence="2 3" key="1">
    <citation type="journal article" date="2020" name="bioRxiv">
        <title>Sequence and annotation of 42 cannabis genomes reveals extensive copy number variation in cannabinoid synthesis and pathogen resistance genes.</title>
        <authorList>
            <person name="Mckernan K.J."/>
            <person name="Helbert Y."/>
            <person name="Kane L.T."/>
            <person name="Ebling H."/>
            <person name="Zhang L."/>
            <person name="Liu B."/>
            <person name="Eaton Z."/>
            <person name="Mclaughlin S."/>
            <person name="Kingan S."/>
            <person name="Baybayan P."/>
            <person name="Concepcion G."/>
            <person name="Jordan M."/>
            <person name="Riva A."/>
            <person name="Barbazuk W."/>
            <person name="Harkins T."/>
        </authorList>
    </citation>
    <scope>NUCLEOTIDE SEQUENCE [LARGE SCALE GENOMIC DNA]</scope>
    <source>
        <strain evidence="3">cv. Jamaican Lion 4</strain>
        <tissue evidence="2">Leaf</tissue>
    </source>
</reference>
<dbReference type="SUPFAM" id="SSF53098">
    <property type="entry name" value="Ribonuclease H-like"/>
    <property type="match status" value="1"/>
</dbReference>